<dbReference type="Proteomes" id="UP000045840">
    <property type="component" value="Unassembled WGS sequence"/>
</dbReference>
<dbReference type="NCBIfam" id="NF033829">
    <property type="entry name" value="plas_excl_MbeD"/>
    <property type="match status" value="1"/>
</dbReference>
<evidence type="ECO:0000313" key="1">
    <source>
        <dbReference type="EMBL" id="CNI62487.1"/>
    </source>
</evidence>
<gene>
    <name evidence="1" type="ORF">ERS008529_04528</name>
</gene>
<evidence type="ECO:0000313" key="2">
    <source>
        <dbReference type="Proteomes" id="UP000045840"/>
    </source>
</evidence>
<accession>A0A0T9RH59</accession>
<dbReference type="AlphaFoldDB" id="A0A0T9RH59"/>
<protein>
    <submittedName>
        <fullName evidence="1">MbeD/MobD like</fullName>
    </submittedName>
</protein>
<dbReference type="RefSeq" id="WP_049615290.1">
    <property type="nucleotide sequence ID" value="NZ_CQAZ01000081.1"/>
</dbReference>
<dbReference type="InterPro" id="IPR006983">
    <property type="entry name" value="MbeD_MobD"/>
</dbReference>
<name>A0A0T9RH59_9GAMM</name>
<sequence length="71" mass="8237">MTELEKQLLSALEQLQQDYSQRLDEWASVSVDLQKMFSITQRENARLSEQVSSLSRQVQSLSEQLHRLSKG</sequence>
<dbReference type="EMBL" id="CQAZ01000081">
    <property type="protein sequence ID" value="CNI62487.1"/>
    <property type="molecule type" value="Genomic_DNA"/>
</dbReference>
<organism evidence="1 2">
    <name type="scientific">Yersinia pekkanenii</name>
    <dbReference type="NCBI Taxonomy" id="1288385"/>
    <lineage>
        <taxon>Bacteria</taxon>
        <taxon>Pseudomonadati</taxon>
        <taxon>Pseudomonadota</taxon>
        <taxon>Gammaproteobacteria</taxon>
        <taxon>Enterobacterales</taxon>
        <taxon>Yersiniaceae</taxon>
        <taxon>Yersinia</taxon>
    </lineage>
</organism>
<reference evidence="2" key="1">
    <citation type="submission" date="2015-03" db="EMBL/GenBank/DDBJ databases">
        <authorList>
            <consortium name="Pathogen Informatics"/>
        </authorList>
    </citation>
    <scope>NUCLEOTIDE SEQUENCE [LARGE SCALE GENOMIC DNA]</scope>
    <source>
        <strain evidence="2">A125KOH2</strain>
    </source>
</reference>
<proteinExistence type="predicted"/>
<dbReference type="Pfam" id="PF04899">
    <property type="entry name" value="MbeD_MobD"/>
    <property type="match status" value="1"/>
</dbReference>